<dbReference type="SUPFAM" id="SSF48097">
    <property type="entry name" value="Regulator of G-protein signaling, RGS"/>
    <property type="match status" value="1"/>
</dbReference>
<feature type="region of interest" description="Disordered" evidence="2">
    <location>
        <begin position="419"/>
        <end position="462"/>
    </location>
</feature>
<dbReference type="AlphaFoldDB" id="A0A6P6P4Y4"/>
<dbReference type="GO" id="GO:0005886">
    <property type="term" value="C:plasma membrane"/>
    <property type="evidence" value="ECO:0007669"/>
    <property type="project" value="TreeGrafter"/>
</dbReference>
<dbReference type="PROSITE" id="PS50132">
    <property type="entry name" value="RGS"/>
    <property type="match status" value="1"/>
</dbReference>
<dbReference type="InterPro" id="IPR036305">
    <property type="entry name" value="RGS_sf"/>
</dbReference>
<feature type="region of interest" description="Disordered" evidence="2">
    <location>
        <begin position="746"/>
        <end position="771"/>
    </location>
</feature>
<feature type="domain" description="PDZ" evidence="3">
    <location>
        <begin position="5"/>
        <end position="82"/>
    </location>
</feature>
<dbReference type="InterPro" id="IPR001478">
    <property type="entry name" value="PDZ"/>
</dbReference>
<feature type="compositionally biased region" description="Basic and acidic residues" evidence="2">
    <location>
        <begin position="423"/>
        <end position="443"/>
    </location>
</feature>
<dbReference type="InterPro" id="IPR016137">
    <property type="entry name" value="RGS"/>
</dbReference>
<evidence type="ECO:0000259" key="3">
    <source>
        <dbReference type="PROSITE" id="PS50106"/>
    </source>
</evidence>
<dbReference type="PANTHER" id="PTHR46848:SF1">
    <property type="entry name" value="REGULATOR OF G-PROTEIN SIGNALING 3"/>
    <property type="match status" value="1"/>
</dbReference>
<dbReference type="InterPro" id="IPR024066">
    <property type="entry name" value="RGS_subdom1/3"/>
</dbReference>
<feature type="domain" description="RGS" evidence="4">
    <location>
        <begin position="780"/>
        <end position="896"/>
    </location>
</feature>
<evidence type="ECO:0000256" key="2">
    <source>
        <dbReference type="SAM" id="MobiDB-lite"/>
    </source>
</evidence>
<keyword evidence="5" id="KW-1185">Reference proteome</keyword>
<dbReference type="CTD" id="445235"/>
<dbReference type="Pfam" id="PF00615">
    <property type="entry name" value="RGS"/>
    <property type="match status" value="1"/>
</dbReference>
<feature type="compositionally biased region" description="Polar residues" evidence="2">
    <location>
        <begin position="445"/>
        <end position="462"/>
    </location>
</feature>
<evidence type="ECO:0000256" key="1">
    <source>
        <dbReference type="ARBA" id="ARBA00022700"/>
    </source>
</evidence>
<dbReference type="Proteomes" id="UP000515129">
    <property type="component" value="Unplaced"/>
</dbReference>
<dbReference type="Gene3D" id="1.10.196.10">
    <property type="match status" value="1"/>
</dbReference>
<dbReference type="InterPro" id="IPR034951">
    <property type="entry name" value="RGS_RGS3"/>
</dbReference>
<dbReference type="Pfam" id="PF00595">
    <property type="entry name" value="PDZ"/>
    <property type="match status" value="1"/>
</dbReference>
<dbReference type="Gene3D" id="2.30.42.10">
    <property type="match status" value="1"/>
</dbReference>
<dbReference type="FunFam" id="1.10.196.10:FF:000001">
    <property type="entry name" value="Regulator of G-protein signaling 8"/>
    <property type="match status" value="1"/>
</dbReference>
<organism evidence="5 6">
    <name type="scientific">Carassius auratus</name>
    <name type="common">Goldfish</name>
    <dbReference type="NCBI Taxonomy" id="7957"/>
    <lineage>
        <taxon>Eukaryota</taxon>
        <taxon>Metazoa</taxon>
        <taxon>Chordata</taxon>
        <taxon>Craniata</taxon>
        <taxon>Vertebrata</taxon>
        <taxon>Euteleostomi</taxon>
        <taxon>Actinopterygii</taxon>
        <taxon>Neopterygii</taxon>
        <taxon>Teleostei</taxon>
        <taxon>Ostariophysi</taxon>
        <taxon>Cypriniformes</taxon>
        <taxon>Cyprinidae</taxon>
        <taxon>Cyprininae</taxon>
        <taxon>Carassius</taxon>
    </lineage>
</organism>
<dbReference type="SMART" id="SM00228">
    <property type="entry name" value="PDZ"/>
    <property type="match status" value="1"/>
</dbReference>
<dbReference type="PANTHER" id="PTHR46848">
    <property type="entry name" value="REGULATOR OF G-PROTEIN SIGNALING 3"/>
    <property type="match status" value="1"/>
</dbReference>
<protein>
    <submittedName>
        <fullName evidence="6">Regulator of G-protein signaling 3a isoform X5</fullName>
    </submittedName>
</protein>
<proteinExistence type="predicted"/>
<feature type="compositionally biased region" description="Basic and acidic residues" evidence="2">
    <location>
        <begin position="529"/>
        <end position="546"/>
    </location>
</feature>
<accession>A0A6P6P4Y4</accession>
<dbReference type="PRINTS" id="PR01301">
    <property type="entry name" value="RGSPROTEIN"/>
</dbReference>
<feature type="compositionally biased region" description="Basic and acidic residues" evidence="2">
    <location>
        <begin position="611"/>
        <end position="632"/>
    </location>
</feature>
<gene>
    <name evidence="6" type="primary">rgs3a</name>
</gene>
<evidence type="ECO:0000313" key="6">
    <source>
        <dbReference type="RefSeq" id="XP_026115784.1"/>
    </source>
</evidence>
<dbReference type="CDD" id="cd08713">
    <property type="entry name" value="RGS_RGS3"/>
    <property type="match status" value="1"/>
</dbReference>
<dbReference type="SUPFAM" id="SSF50156">
    <property type="entry name" value="PDZ domain-like"/>
    <property type="match status" value="1"/>
</dbReference>
<dbReference type="SUPFAM" id="SSF50729">
    <property type="entry name" value="PH domain-like"/>
    <property type="match status" value="1"/>
</dbReference>
<name>A0A6P6P4Y4_CARAU</name>
<feature type="compositionally biased region" description="Basic and acidic residues" evidence="2">
    <location>
        <begin position="759"/>
        <end position="771"/>
    </location>
</feature>
<sequence length="910" mass="101673">MQCLTVTILRGKDGFGFTICSDSPVRIQAVDPGGPADQAGLQQSDTVLQLNGQPVKHWKCVELAQAIRNSLSEITLVVWRTGPSVKTKFEGLIHQPSYKSSNYDTPVSPPKAKRGDRTVPLPPLPIHHHTSHRTVVNGSEGVGGGGSGAGILWGERRTAVDGKTSTQTLRGTRVKASNGDNYIILSPVNPGSQALGSIYGDKHRTLSGQMFPTPQASVPPPPTANAQSAPGLASRTCFLRRSANSKSNTQHSGNYQQNFANYQNCTIVRSHVPHANYGTYVKVTPKILIFPIFVQPIDLCSPNRTLMISEEMILYESKHFSIKVTIFIYSDLMLVTREDELGRCNVLQNPLYLRQLQLRDDHCEDLRFYLIHMTEKCDCLLSLEANSLEQKSRVCQCLSENIKKQLQLYTRQTFCPPQQMLEPKQDEPCDLRGRRMTSEDDHSLGNLSDASATTASSPQSRSLTLLEDLCTPLEENSHLVPPTPPPSIEGEDGKSTESSMNELWREDEDKEKEEERGDTGPMTEEKEEQEFLHAHTRDCEDEKQLLIDDDNASEAVDTNAPPSSSSSSFVIPELRLDRTFSADALSTPGTDEEDEEDEEDDDEEEDSDDNYLERSDSKRRSMVEATSCEKHSGGLSVQNSLRRRTHSEGSLLQDPRTTCFTSDNAIDCMEAAGTHKGGWTLPSPKTLKKELTKNGGSMHQLCMLFSGRKLSASSECSCDVDPDGTKKKQKSKNLAKDMKNRLAFLRRRNESPGSSPVGKLDKSMKSVKPTPEEAMKWGESLDKLLIHKYGLAAFRAFLRTEFSEENLDFWLTCEDYKKIKSQSKMASKAKKIFAEFIAIQSCKEVNLDSYTREHTKENLQNIDRSCFDLAQRRIYGLMEKDSYPRFLRSELYMDLVNQKKPSTTSTSSSS</sequence>
<evidence type="ECO:0000313" key="5">
    <source>
        <dbReference type="Proteomes" id="UP000515129"/>
    </source>
</evidence>
<dbReference type="InterPro" id="IPR036034">
    <property type="entry name" value="PDZ_sf"/>
</dbReference>
<feature type="region of interest" description="Disordered" evidence="2">
    <location>
        <begin position="475"/>
        <end position="656"/>
    </location>
</feature>
<dbReference type="SMART" id="SM00315">
    <property type="entry name" value="RGS"/>
    <property type="match status" value="1"/>
</dbReference>
<dbReference type="GO" id="GO:0009968">
    <property type="term" value="P:negative regulation of signal transduction"/>
    <property type="evidence" value="ECO:0007669"/>
    <property type="project" value="UniProtKB-KW"/>
</dbReference>
<reference evidence="6" key="1">
    <citation type="submission" date="2025-08" db="UniProtKB">
        <authorList>
            <consortium name="RefSeq"/>
        </authorList>
    </citation>
    <scope>IDENTIFICATION</scope>
    <source>
        <strain evidence="6">Wakin</strain>
        <tissue evidence="6">Muscle</tissue>
    </source>
</reference>
<keyword evidence="1" id="KW-0734">Signal transduction inhibitor</keyword>
<dbReference type="OrthoDB" id="196547at2759"/>
<feature type="compositionally biased region" description="Acidic residues" evidence="2">
    <location>
        <begin position="590"/>
        <end position="610"/>
    </location>
</feature>
<dbReference type="Gene3D" id="1.10.167.10">
    <property type="entry name" value="Regulator of G-protein Signalling 4, domain 2"/>
    <property type="match status" value="1"/>
</dbReference>
<dbReference type="GO" id="GO:0005634">
    <property type="term" value="C:nucleus"/>
    <property type="evidence" value="ECO:0007669"/>
    <property type="project" value="TreeGrafter"/>
</dbReference>
<dbReference type="PROSITE" id="PS50106">
    <property type="entry name" value="PDZ"/>
    <property type="match status" value="1"/>
</dbReference>
<evidence type="ECO:0000259" key="4">
    <source>
        <dbReference type="PROSITE" id="PS50132"/>
    </source>
</evidence>
<dbReference type="RefSeq" id="XP_026115784.1">
    <property type="nucleotide sequence ID" value="XM_026259999.1"/>
</dbReference>
<dbReference type="InterPro" id="IPR044926">
    <property type="entry name" value="RGS_subdomain_2"/>
</dbReference>
<dbReference type="CDD" id="cd06711">
    <property type="entry name" value="PDZ_RGS3-like"/>
    <property type="match status" value="1"/>
</dbReference>
<dbReference type="FunFam" id="1.10.167.10:FF:000001">
    <property type="entry name" value="Putative regulator of g-protein signaling 12"/>
    <property type="match status" value="1"/>
</dbReference>